<organism evidence="1 2">
    <name type="scientific">Adiantum capillus-veneris</name>
    <name type="common">Maidenhair fern</name>
    <dbReference type="NCBI Taxonomy" id="13818"/>
    <lineage>
        <taxon>Eukaryota</taxon>
        <taxon>Viridiplantae</taxon>
        <taxon>Streptophyta</taxon>
        <taxon>Embryophyta</taxon>
        <taxon>Tracheophyta</taxon>
        <taxon>Polypodiopsida</taxon>
        <taxon>Polypodiidae</taxon>
        <taxon>Polypodiales</taxon>
        <taxon>Pteridineae</taxon>
        <taxon>Pteridaceae</taxon>
        <taxon>Vittarioideae</taxon>
        <taxon>Adiantum</taxon>
    </lineage>
</organism>
<proteinExistence type="predicted"/>
<dbReference type="AlphaFoldDB" id="A0A9D4UZK2"/>
<dbReference type="Proteomes" id="UP000886520">
    <property type="component" value="Chromosome 8"/>
</dbReference>
<evidence type="ECO:0000313" key="2">
    <source>
        <dbReference type="Proteomes" id="UP000886520"/>
    </source>
</evidence>
<accession>A0A9D4UZK2</accession>
<dbReference type="EMBL" id="JABFUD020000008">
    <property type="protein sequence ID" value="KAI5077025.1"/>
    <property type="molecule type" value="Genomic_DNA"/>
</dbReference>
<sequence>MGKQRSMNPNKRLLSTENGFNSYIRSPMSYKILSCSDPPKVASRLTPSLISPCAPASQNSFSSPATLSLVACYAHQPDPALPGLPLYPCCSFQLITGRRLALLSDAP</sequence>
<protein>
    <submittedName>
        <fullName evidence="1">Uncharacterized protein</fullName>
    </submittedName>
</protein>
<comment type="caution">
    <text evidence="1">The sequence shown here is derived from an EMBL/GenBank/DDBJ whole genome shotgun (WGS) entry which is preliminary data.</text>
</comment>
<evidence type="ECO:0000313" key="1">
    <source>
        <dbReference type="EMBL" id="KAI5077025.1"/>
    </source>
</evidence>
<gene>
    <name evidence="1" type="ORF">GOP47_0009090</name>
</gene>
<keyword evidence="2" id="KW-1185">Reference proteome</keyword>
<reference evidence="1" key="1">
    <citation type="submission" date="2021-01" db="EMBL/GenBank/DDBJ databases">
        <title>Adiantum capillus-veneris genome.</title>
        <authorList>
            <person name="Fang Y."/>
            <person name="Liao Q."/>
        </authorList>
    </citation>
    <scope>NUCLEOTIDE SEQUENCE</scope>
    <source>
        <strain evidence="1">H3</strain>
        <tissue evidence="1">Leaf</tissue>
    </source>
</reference>
<name>A0A9D4UZK2_ADICA</name>